<accession>A0A0G1W9M8</accession>
<reference evidence="1 2" key="1">
    <citation type="journal article" date="2015" name="Nature">
        <title>rRNA introns, odd ribosomes, and small enigmatic genomes across a large radiation of phyla.</title>
        <authorList>
            <person name="Brown C.T."/>
            <person name="Hug L.A."/>
            <person name="Thomas B.C."/>
            <person name="Sharon I."/>
            <person name="Castelle C.J."/>
            <person name="Singh A."/>
            <person name="Wilkins M.J."/>
            <person name="Williams K.H."/>
            <person name="Banfield J.F."/>
        </authorList>
    </citation>
    <scope>NUCLEOTIDE SEQUENCE [LARGE SCALE GENOMIC DNA]</scope>
</reference>
<name>A0A0G1W9M8_9BACT</name>
<comment type="caution">
    <text evidence="1">The sequence shown here is derived from an EMBL/GenBank/DDBJ whole genome shotgun (WGS) entry which is preliminary data.</text>
</comment>
<organism evidence="1 2">
    <name type="scientific">Candidatus Jorgensenbacteria bacterium GW2011_GWB1_50_10</name>
    <dbReference type="NCBI Taxonomy" id="1618665"/>
    <lineage>
        <taxon>Bacteria</taxon>
        <taxon>Candidatus Joergenseniibacteriota</taxon>
    </lineage>
</organism>
<dbReference type="STRING" id="1618665.UY55_C0001G0227"/>
<protein>
    <submittedName>
        <fullName evidence="1">Plastocyanin</fullName>
    </submittedName>
</protein>
<dbReference type="InterPro" id="IPR008972">
    <property type="entry name" value="Cupredoxin"/>
</dbReference>
<evidence type="ECO:0000313" key="1">
    <source>
        <dbReference type="EMBL" id="KKW15473.1"/>
    </source>
</evidence>
<dbReference type="EMBL" id="LCQK01000001">
    <property type="protein sequence ID" value="KKW15473.1"/>
    <property type="molecule type" value="Genomic_DNA"/>
</dbReference>
<dbReference type="Gene3D" id="2.60.40.420">
    <property type="entry name" value="Cupredoxins - blue copper proteins"/>
    <property type="match status" value="1"/>
</dbReference>
<sequence>MAKKNLLIIVILIVAVIIAVFAFGNKADNNQEATPGSQIPVPGNTIFYTDSGFSPNPLTVKLGETVTFINQSSNPFWPASAMHPTHKVYPGSDIERCGTAEEPNIFDACRGIPAGGSWSFTFDEIGSWNYHNHLNSSHFGKIVVE</sequence>
<dbReference type="SUPFAM" id="SSF49503">
    <property type="entry name" value="Cupredoxins"/>
    <property type="match status" value="1"/>
</dbReference>
<dbReference type="Proteomes" id="UP000034224">
    <property type="component" value="Unassembled WGS sequence"/>
</dbReference>
<evidence type="ECO:0000313" key="2">
    <source>
        <dbReference type="Proteomes" id="UP000034224"/>
    </source>
</evidence>
<proteinExistence type="predicted"/>
<dbReference type="AlphaFoldDB" id="A0A0G1W9M8"/>
<gene>
    <name evidence="1" type="ORF">UY55_C0001G0227</name>
</gene>